<dbReference type="GO" id="GO:0004061">
    <property type="term" value="F:arylformamidase activity"/>
    <property type="evidence" value="ECO:0007669"/>
    <property type="project" value="InterPro"/>
</dbReference>
<evidence type="ECO:0000313" key="2">
    <source>
        <dbReference type="Proteomes" id="UP000182110"/>
    </source>
</evidence>
<protein>
    <submittedName>
        <fullName evidence="1">Cyclase family protein</fullName>
    </submittedName>
</protein>
<sequence>MLKIEKIVDLSLQLTNDTPIYPGDPEPNISVATTLEMDGYNLLHIHLGSQTGSHVDAPYHFISEGQRIDESDLRLFIGIGVIIPVTEKGEEEAITLKDVEPYLDQLASGKIVLFYTGWSRYVAKESFFRHPYVHEDVIHEMIKRGIRTFFIDTINIDRTGGTEFPIHDAVAKVNGIIAENLTNFGAIDFPNPLISAFPLRIVGADGSPVRAVAMKVDYKIDTQKN</sequence>
<organism evidence="1 2">
    <name type="scientific">Peribacillus simplex</name>
    <dbReference type="NCBI Taxonomy" id="1478"/>
    <lineage>
        <taxon>Bacteria</taxon>
        <taxon>Bacillati</taxon>
        <taxon>Bacillota</taxon>
        <taxon>Bacilli</taxon>
        <taxon>Bacillales</taxon>
        <taxon>Bacillaceae</taxon>
        <taxon>Peribacillus</taxon>
    </lineage>
</organism>
<dbReference type="InterPro" id="IPR037175">
    <property type="entry name" value="KFase_sf"/>
</dbReference>
<dbReference type="AlphaFoldDB" id="A0AAN2TTM6"/>
<dbReference type="PANTHER" id="PTHR31118">
    <property type="entry name" value="CYCLASE-LIKE PROTEIN 2"/>
    <property type="match status" value="1"/>
</dbReference>
<dbReference type="GO" id="GO:0019441">
    <property type="term" value="P:L-tryptophan catabolic process to kynurenine"/>
    <property type="evidence" value="ECO:0007669"/>
    <property type="project" value="InterPro"/>
</dbReference>
<gene>
    <name evidence="1" type="ORF">BN1180_03348</name>
</gene>
<dbReference type="InterPro" id="IPR007325">
    <property type="entry name" value="KFase/CYL"/>
</dbReference>
<proteinExistence type="predicted"/>
<dbReference type="RefSeq" id="WP_048683782.1">
    <property type="nucleotide sequence ID" value="NZ_CCXW01000001.1"/>
</dbReference>
<name>A0AAN2TTM6_9BACI</name>
<dbReference type="EMBL" id="CCXW01000001">
    <property type="protein sequence ID" value="CEG33176.1"/>
    <property type="molecule type" value="Genomic_DNA"/>
</dbReference>
<dbReference type="Pfam" id="PF04199">
    <property type="entry name" value="Cyclase"/>
    <property type="match status" value="1"/>
</dbReference>
<reference evidence="1 2" key="1">
    <citation type="journal article" date="2014" name="Genome Announc.">
        <title>Genome Sequence of Bacillus simplex Strain P558, Isolated from a Human Fecal Sample.</title>
        <authorList>
            <person name="Croce O."/>
            <person name="Hugon P."/>
            <person name="Lagier J.C."/>
            <person name="Bibi F."/>
            <person name="Robert C."/>
            <person name="Azhar E.I."/>
            <person name="Raoult D."/>
            <person name="Fournier P.E."/>
        </authorList>
    </citation>
    <scope>NUCLEOTIDE SEQUENCE [LARGE SCALE GENOMIC DNA]</scope>
    <source>
        <strain evidence="1 2">P558</strain>
    </source>
</reference>
<comment type="caution">
    <text evidence="1">The sequence shown here is derived from an EMBL/GenBank/DDBJ whole genome shotgun (WGS) entry which is preliminary data.</text>
</comment>
<keyword evidence="2" id="KW-1185">Reference proteome</keyword>
<dbReference type="Gene3D" id="3.50.30.50">
    <property type="entry name" value="Putative cyclase"/>
    <property type="match status" value="1"/>
</dbReference>
<dbReference type="SUPFAM" id="SSF102198">
    <property type="entry name" value="Putative cyclase"/>
    <property type="match status" value="1"/>
</dbReference>
<accession>A0AAN2TTM6</accession>
<dbReference type="Proteomes" id="UP000182110">
    <property type="component" value="Unassembled WGS sequence"/>
</dbReference>
<evidence type="ECO:0000313" key="1">
    <source>
        <dbReference type="EMBL" id="CEG33176.1"/>
    </source>
</evidence>
<dbReference type="PANTHER" id="PTHR31118:SF12">
    <property type="entry name" value="CYCLASE-LIKE PROTEIN 2"/>
    <property type="match status" value="1"/>
</dbReference>